<feature type="domain" description="Polyphosphate kinase-2-related" evidence="3">
    <location>
        <begin position="32"/>
        <end position="259"/>
    </location>
</feature>
<keyword evidence="1" id="KW-0808">Transferase</keyword>
<protein>
    <submittedName>
        <fullName evidence="4">Polyphosphate kinase 2 family protein</fullName>
    </submittedName>
</protein>
<proteinExistence type="predicted"/>
<sequence length="279" mass="31220">MTQSLSSQLAVTAPIDLSRYDSRATTGFDGKKADAKKGLAAIGEELADLQEKLFAGGRAGTSPARVLVVLQGMDTAGKGGIVKHVAGLVDPQGLAITSFKKPTPEELEHDFLWRIEKALPEPGMIGIFDRSHYEDVLIGKVRQLAGPEEIERRYAAINDFEQAFTDSGGVIIKCFLHITTDDQKQRLAARLEDPAKYWKYDSGDLDERMLWDDYQRAYAVALTRCTSQDAPWHLVPSGHKWYRNWAVAMLLLERLRAMDLRWPEASFDVETEKKRLAAL</sequence>
<dbReference type="Proteomes" id="UP001316184">
    <property type="component" value="Chromosome"/>
</dbReference>
<gene>
    <name evidence="4" type="ORF">NQV15_10470</name>
</gene>
<evidence type="ECO:0000313" key="5">
    <source>
        <dbReference type="Proteomes" id="UP001316184"/>
    </source>
</evidence>
<evidence type="ECO:0000259" key="3">
    <source>
        <dbReference type="Pfam" id="PF03976"/>
    </source>
</evidence>
<keyword evidence="5" id="KW-1185">Reference proteome</keyword>
<organism evidence="4 5">
    <name type="scientific">Aeromicrobium wangtongii</name>
    <dbReference type="NCBI Taxonomy" id="2969247"/>
    <lineage>
        <taxon>Bacteria</taxon>
        <taxon>Bacillati</taxon>
        <taxon>Actinomycetota</taxon>
        <taxon>Actinomycetes</taxon>
        <taxon>Propionibacteriales</taxon>
        <taxon>Nocardioidaceae</taxon>
        <taxon>Aeromicrobium</taxon>
    </lineage>
</organism>
<dbReference type="RefSeq" id="WP_232399766.1">
    <property type="nucleotide sequence ID" value="NZ_CP102173.1"/>
</dbReference>
<evidence type="ECO:0000313" key="4">
    <source>
        <dbReference type="EMBL" id="UUP12280.1"/>
    </source>
</evidence>
<reference evidence="4 5" key="1">
    <citation type="submission" date="2022-08" db="EMBL/GenBank/DDBJ databases">
        <title>novel species in genus Aeromicrobium.</title>
        <authorList>
            <person name="Ye L."/>
        </authorList>
    </citation>
    <scope>NUCLEOTIDE SEQUENCE [LARGE SCALE GENOMIC DNA]</scope>
    <source>
        <strain evidence="5">zg-Y1379</strain>
    </source>
</reference>
<keyword evidence="2 4" id="KW-0418">Kinase</keyword>
<dbReference type="EMBL" id="CP102173">
    <property type="protein sequence ID" value="UUP12280.1"/>
    <property type="molecule type" value="Genomic_DNA"/>
</dbReference>
<dbReference type="SUPFAM" id="SSF52540">
    <property type="entry name" value="P-loop containing nucleoside triphosphate hydrolases"/>
    <property type="match status" value="1"/>
</dbReference>
<evidence type="ECO:0000256" key="2">
    <source>
        <dbReference type="ARBA" id="ARBA00022777"/>
    </source>
</evidence>
<dbReference type="PANTHER" id="PTHR34383:SF3">
    <property type="entry name" value="POLYPHOSPHATE:AMP PHOSPHOTRANSFERASE"/>
    <property type="match status" value="1"/>
</dbReference>
<dbReference type="PIRSF" id="PIRSF028756">
    <property type="entry name" value="PPK2_prd"/>
    <property type="match status" value="1"/>
</dbReference>
<name>A0ABY5M5R6_9ACTN</name>
<accession>A0ABY5M5R6</accession>
<dbReference type="Pfam" id="PF03976">
    <property type="entry name" value="PPK2"/>
    <property type="match status" value="1"/>
</dbReference>
<dbReference type="PANTHER" id="PTHR34383">
    <property type="entry name" value="POLYPHOSPHATE:AMP PHOSPHOTRANSFERASE-RELATED"/>
    <property type="match status" value="1"/>
</dbReference>
<dbReference type="GO" id="GO:0016301">
    <property type="term" value="F:kinase activity"/>
    <property type="evidence" value="ECO:0007669"/>
    <property type="project" value="UniProtKB-KW"/>
</dbReference>
<dbReference type="NCBIfam" id="TIGR03709">
    <property type="entry name" value="PPK2_rel_1"/>
    <property type="match status" value="1"/>
</dbReference>
<dbReference type="Gene3D" id="3.40.50.300">
    <property type="entry name" value="P-loop containing nucleotide triphosphate hydrolases"/>
    <property type="match status" value="1"/>
</dbReference>
<dbReference type="InterPro" id="IPR027417">
    <property type="entry name" value="P-loop_NTPase"/>
</dbReference>
<evidence type="ECO:0000256" key="1">
    <source>
        <dbReference type="ARBA" id="ARBA00022679"/>
    </source>
</evidence>
<dbReference type="InterPro" id="IPR022300">
    <property type="entry name" value="PPK2-rel_1"/>
</dbReference>
<dbReference type="InterPro" id="IPR022488">
    <property type="entry name" value="PPK2-related"/>
</dbReference>
<dbReference type="InterPro" id="IPR016898">
    <property type="entry name" value="Polyphosphate_phosphotransfera"/>
</dbReference>